<feature type="chain" id="PRO_5043433085" evidence="1">
    <location>
        <begin position="21"/>
        <end position="443"/>
    </location>
</feature>
<dbReference type="AlphaFoldDB" id="A0AAX4HU05"/>
<evidence type="ECO:0000256" key="1">
    <source>
        <dbReference type="SAM" id="SignalP"/>
    </source>
</evidence>
<keyword evidence="3" id="KW-1185">Reference proteome</keyword>
<dbReference type="SUPFAM" id="SSF51905">
    <property type="entry name" value="FAD/NAD(P)-binding domain"/>
    <property type="match status" value="1"/>
</dbReference>
<dbReference type="Gene3D" id="1.10.405.20">
    <property type="match status" value="1"/>
</dbReference>
<dbReference type="Gene3D" id="3.30.70.1990">
    <property type="match status" value="1"/>
</dbReference>
<dbReference type="Pfam" id="PF13450">
    <property type="entry name" value="NAD_binding_8"/>
    <property type="match status" value="1"/>
</dbReference>
<name>A0AAX4HU05_9BACT</name>
<dbReference type="PRINTS" id="PR00419">
    <property type="entry name" value="ADXRDTASE"/>
</dbReference>
<dbReference type="PANTHER" id="PTHR43563:SF17">
    <property type="entry name" value="AMINE OXIDASEDEHYDROGENASE, PUTATIVE (AFU_ORTHOLOGUE AFUA_6G11670)-RELATED"/>
    <property type="match status" value="1"/>
</dbReference>
<dbReference type="InterPro" id="IPR050703">
    <property type="entry name" value="Flavin_MAO"/>
</dbReference>
<dbReference type="KEGG" id="psti:SOO65_07910"/>
<dbReference type="Gene3D" id="3.50.50.60">
    <property type="entry name" value="FAD/NAD(P)-binding domain"/>
    <property type="match status" value="1"/>
</dbReference>
<sequence length="443" mass="50685">MKKLNFIFIFIFFISFKAFALDVAVIGAGASGLTAAHYLAKQGHKVTVFEKNNRVGGKVYTTNLDATTIELGGLLVTPGFVTINELIKIYGPRPRVLPSKIQFLNKKNQWRNFKGYSALGPVRTFIQYKRLMRSFKRFPELNTPHLVSDIHPDLFMPLTDFARKYGFYEVLPPFVMSLSASGYLFPEIVPAYYALKLFKTIAPVGIEAYVDTVLPFSSPYINGLRYFKGGFTQLWENVAKDLDVRLEEEVISVRKGQIETSKGIYSFDRVVVSVNPQSARLFIDKPTTELETFASNLKKHRFLVTAIKTYDLPKSAHRSYFFYKHMSLKYINHIQSMVNFWDNSKLYVTYQTLDNEITWEEAKEILLKDLNETLGVNGFEVLTRVEWSYFHHIDVNGYSPEVSEAIKGLQGKDGIYFVGEALNFESTESAAHNAKYVIQKLFN</sequence>
<evidence type="ECO:0000313" key="2">
    <source>
        <dbReference type="EMBL" id="WPU66668.1"/>
    </source>
</evidence>
<dbReference type="GO" id="GO:0016491">
    <property type="term" value="F:oxidoreductase activity"/>
    <property type="evidence" value="ECO:0007669"/>
    <property type="project" value="UniProtKB-ARBA"/>
</dbReference>
<keyword evidence="1" id="KW-0732">Signal</keyword>
<dbReference type="InterPro" id="IPR036188">
    <property type="entry name" value="FAD/NAD-bd_sf"/>
</dbReference>
<dbReference type="EMBL" id="CP139487">
    <property type="protein sequence ID" value="WPU66668.1"/>
    <property type="molecule type" value="Genomic_DNA"/>
</dbReference>
<reference evidence="2 3" key="1">
    <citation type="submission" date="2023-11" db="EMBL/GenBank/DDBJ databases">
        <title>Peredibacter starrii A3.12.</title>
        <authorList>
            <person name="Mitchell R.J."/>
        </authorList>
    </citation>
    <scope>NUCLEOTIDE SEQUENCE [LARGE SCALE GENOMIC DNA]</scope>
    <source>
        <strain evidence="2 3">A3.12</strain>
    </source>
</reference>
<dbReference type="Proteomes" id="UP001324634">
    <property type="component" value="Chromosome"/>
</dbReference>
<accession>A0AAX4HU05</accession>
<feature type="signal peptide" evidence="1">
    <location>
        <begin position="1"/>
        <end position="20"/>
    </location>
</feature>
<gene>
    <name evidence="2" type="ORF">SOO65_07910</name>
</gene>
<proteinExistence type="predicted"/>
<evidence type="ECO:0000313" key="3">
    <source>
        <dbReference type="Proteomes" id="UP001324634"/>
    </source>
</evidence>
<dbReference type="RefSeq" id="WP_321399112.1">
    <property type="nucleotide sequence ID" value="NZ_CP139487.1"/>
</dbReference>
<organism evidence="2 3">
    <name type="scientific">Peredibacter starrii</name>
    <dbReference type="NCBI Taxonomy" id="28202"/>
    <lineage>
        <taxon>Bacteria</taxon>
        <taxon>Pseudomonadati</taxon>
        <taxon>Bdellovibrionota</taxon>
        <taxon>Bacteriovoracia</taxon>
        <taxon>Bacteriovoracales</taxon>
        <taxon>Bacteriovoracaceae</taxon>
        <taxon>Peredibacter</taxon>
    </lineage>
</organism>
<dbReference type="PANTHER" id="PTHR43563">
    <property type="entry name" value="AMINE OXIDASE"/>
    <property type="match status" value="1"/>
</dbReference>
<protein>
    <submittedName>
        <fullName evidence="2">FAD-dependent oxidoreductase</fullName>
    </submittedName>
</protein>